<dbReference type="PANTHER" id="PTHR45728:SF3">
    <property type="entry name" value="ACETYL-COA CARBOXYLASE"/>
    <property type="match status" value="1"/>
</dbReference>
<keyword evidence="11" id="KW-1185">Reference proteome</keyword>
<name>A0A9E7GD70_9LILI</name>
<dbReference type="FunFam" id="3.40.50.20:FF:000005">
    <property type="entry name" value="acetyl-CoA carboxylase isoform X2"/>
    <property type="match status" value="1"/>
</dbReference>
<dbReference type="SUPFAM" id="SSF52440">
    <property type="entry name" value="PreATP-grasp domain"/>
    <property type="match status" value="1"/>
</dbReference>
<keyword evidence="3 6" id="KW-0547">Nucleotide-binding</keyword>
<evidence type="ECO:0000313" key="11">
    <source>
        <dbReference type="Proteomes" id="UP001055439"/>
    </source>
</evidence>
<gene>
    <name evidence="10" type="ORF">MUK42_15340</name>
</gene>
<feature type="domain" description="Biotin carboxylation" evidence="9">
    <location>
        <begin position="121"/>
        <end position="525"/>
    </location>
</feature>
<evidence type="ECO:0000256" key="7">
    <source>
        <dbReference type="SAM" id="Phobius"/>
    </source>
</evidence>
<dbReference type="PROSITE" id="PS00866">
    <property type="entry name" value="CPSASE_1"/>
    <property type="match status" value="1"/>
</dbReference>
<dbReference type="PROSITE" id="PS50975">
    <property type="entry name" value="ATP_GRASP"/>
    <property type="match status" value="2"/>
</dbReference>
<sequence length="525" mass="57429">MEGLDRNVVVGSYLARSFKSSETGRRRRRKRAGVHVTWSFSYPFKAFRTLLSLLRRPHSPFFVFVISRIFAVLANVLLAVLSARLNRGDLAPSVPTHDTIRHAATLSEVDDFCKALGGKTPIRSILIAHNGMAAVKFMRSIRTWAYATFGTEKAILLVAMATPEDLKINAEHIRIADQFVEVPGGTNNNNYANVQLIVELAEITHVSAVWPGWGHASENPEFPDALNAKGIIFLGPPAAPMAALGDKIGSSLIAQAAGVPTLPSSGSHVRIPPESCLDSIPEEIYREACVYTTEEAVASCQVVGFPVMIKASWGGGGKGIRKIIEEGPITVAPPETVKQLEQAARRLAKCVCYVGAATVEYLYSMETGEYYFLELNPRLQELSFKSKPNFWAYFSIKSSEYRDNKIHTGWLDSRIAMRVRAERPPCYLSVVGGALYKASASSAAIVSEYVGYLGKGQIPPKHMSLVSSGVSLNIEGSKYTIEMVRGGPGSYKLRMNGSEVEAEIHTLRDGGLLMQAITLFFFSCM</sequence>
<dbReference type="InterPro" id="IPR016185">
    <property type="entry name" value="PreATP-grasp_dom_sf"/>
</dbReference>
<accession>A0A9E7GD70</accession>
<evidence type="ECO:0000313" key="10">
    <source>
        <dbReference type="EMBL" id="URE13169.1"/>
    </source>
</evidence>
<dbReference type="PROSITE" id="PS00867">
    <property type="entry name" value="CPSASE_2"/>
    <property type="match status" value="1"/>
</dbReference>
<dbReference type="GO" id="GO:0003989">
    <property type="term" value="F:acetyl-CoA carboxylase activity"/>
    <property type="evidence" value="ECO:0007669"/>
    <property type="project" value="InterPro"/>
</dbReference>
<dbReference type="Gene3D" id="3.90.1770.10">
    <property type="entry name" value="PreATP-grasp domain"/>
    <property type="match status" value="1"/>
</dbReference>
<dbReference type="Gene3D" id="3.30.470.20">
    <property type="entry name" value="ATP-grasp fold, B domain"/>
    <property type="match status" value="1"/>
</dbReference>
<dbReference type="GO" id="GO:0006633">
    <property type="term" value="P:fatty acid biosynthetic process"/>
    <property type="evidence" value="ECO:0007669"/>
    <property type="project" value="TreeGrafter"/>
</dbReference>
<keyword evidence="7" id="KW-0812">Transmembrane</keyword>
<dbReference type="AlphaFoldDB" id="A0A9E7GD70"/>
<keyword evidence="7" id="KW-0472">Membrane</keyword>
<evidence type="ECO:0000259" key="9">
    <source>
        <dbReference type="PROSITE" id="PS50979"/>
    </source>
</evidence>
<feature type="domain" description="ATP-grasp" evidence="8">
    <location>
        <begin position="274"/>
        <end position="323"/>
    </location>
</feature>
<keyword evidence="7" id="KW-1133">Transmembrane helix</keyword>
<dbReference type="GO" id="GO:0005524">
    <property type="term" value="F:ATP binding"/>
    <property type="evidence" value="ECO:0007669"/>
    <property type="project" value="UniProtKB-UniRule"/>
</dbReference>
<dbReference type="InterPro" id="IPR049076">
    <property type="entry name" value="ACCA"/>
</dbReference>
<dbReference type="FunFam" id="3.30.1490.20:FF:000003">
    <property type="entry name" value="acetyl-CoA carboxylase isoform X1"/>
    <property type="match status" value="1"/>
</dbReference>
<keyword evidence="4 6" id="KW-0067">ATP-binding</keyword>
<keyword evidence="2" id="KW-0436">Ligase</keyword>
<dbReference type="InterPro" id="IPR011764">
    <property type="entry name" value="Biotin_carboxylation_dom"/>
</dbReference>
<dbReference type="Proteomes" id="UP001055439">
    <property type="component" value="Chromosome 6"/>
</dbReference>
<dbReference type="PANTHER" id="PTHR45728">
    <property type="entry name" value="ACETYL-COA CARBOXYLASE, ISOFORM A"/>
    <property type="match status" value="1"/>
</dbReference>
<feature type="domain" description="ATP-grasp" evidence="8">
    <location>
        <begin position="333"/>
        <end position="407"/>
    </location>
</feature>
<dbReference type="InterPro" id="IPR049074">
    <property type="entry name" value="ACCA_BT"/>
</dbReference>
<feature type="transmembrane region" description="Helical" evidence="7">
    <location>
        <begin position="61"/>
        <end position="81"/>
    </location>
</feature>
<dbReference type="Gene3D" id="3.40.50.20">
    <property type="match status" value="1"/>
</dbReference>
<dbReference type="InterPro" id="IPR005481">
    <property type="entry name" value="BC-like_N"/>
</dbReference>
<dbReference type="InterPro" id="IPR011761">
    <property type="entry name" value="ATP-grasp"/>
</dbReference>
<dbReference type="SUPFAM" id="SSF56059">
    <property type="entry name" value="Glutathione synthetase ATP-binding domain-like"/>
    <property type="match status" value="1"/>
</dbReference>
<dbReference type="OrthoDB" id="1742580at2759"/>
<protein>
    <submittedName>
        <fullName evidence="10">Acetyl-CoA carboxylase</fullName>
    </submittedName>
</protein>
<dbReference type="Pfam" id="PF02786">
    <property type="entry name" value="CPSase_L_D2"/>
    <property type="match status" value="2"/>
</dbReference>
<evidence type="ECO:0000259" key="8">
    <source>
        <dbReference type="PROSITE" id="PS50975"/>
    </source>
</evidence>
<dbReference type="PROSITE" id="PS50979">
    <property type="entry name" value="BC"/>
    <property type="match status" value="1"/>
</dbReference>
<evidence type="ECO:0000256" key="4">
    <source>
        <dbReference type="ARBA" id="ARBA00022840"/>
    </source>
</evidence>
<proteinExistence type="predicted"/>
<evidence type="ECO:0000256" key="5">
    <source>
        <dbReference type="ARBA" id="ARBA00023267"/>
    </source>
</evidence>
<evidence type="ECO:0000256" key="3">
    <source>
        <dbReference type="ARBA" id="ARBA00022741"/>
    </source>
</evidence>
<evidence type="ECO:0000256" key="2">
    <source>
        <dbReference type="ARBA" id="ARBA00022598"/>
    </source>
</evidence>
<reference evidence="10" key="1">
    <citation type="submission" date="2022-05" db="EMBL/GenBank/DDBJ databases">
        <title>The Musa troglodytarum L. genome provides insights into the mechanism of non-climacteric behaviour and enrichment of carotenoids.</title>
        <authorList>
            <person name="Wang J."/>
        </authorList>
    </citation>
    <scope>NUCLEOTIDE SEQUENCE</scope>
    <source>
        <tissue evidence="10">Leaf</tissue>
    </source>
</reference>
<dbReference type="Pfam" id="PF00289">
    <property type="entry name" value="Biotin_carb_N"/>
    <property type="match status" value="1"/>
</dbReference>
<evidence type="ECO:0000256" key="6">
    <source>
        <dbReference type="PROSITE-ProRule" id="PRU00409"/>
    </source>
</evidence>
<comment type="cofactor">
    <cofactor evidence="1">
        <name>biotin</name>
        <dbReference type="ChEBI" id="CHEBI:57586"/>
    </cofactor>
</comment>
<dbReference type="GO" id="GO:0046872">
    <property type="term" value="F:metal ion binding"/>
    <property type="evidence" value="ECO:0007669"/>
    <property type="project" value="InterPro"/>
</dbReference>
<dbReference type="Pfam" id="PF21385">
    <property type="entry name" value="ACCA_BT"/>
    <property type="match status" value="1"/>
</dbReference>
<dbReference type="EMBL" id="CP097508">
    <property type="protein sequence ID" value="URE13169.1"/>
    <property type="molecule type" value="Genomic_DNA"/>
</dbReference>
<keyword evidence="5" id="KW-0092">Biotin</keyword>
<organism evidence="10 11">
    <name type="scientific">Musa troglodytarum</name>
    <name type="common">fe'i banana</name>
    <dbReference type="NCBI Taxonomy" id="320322"/>
    <lineage>
        <taxon>Eukaryota</taxon>
        <taxon>Viridiplantae</taxon>
        <taxon>Streptophyta</taxon>
        <taxon>Embryophyta</taxon>
        <taxon>Tracheophyta</taxon>
        <taxon>Spermatophyta</taxon>
        <taxon>Magnoliopsida</taxon>
        <taxon>Liliopsida</taxon>
        <taxon>Zingiberales</taxon>
        <taxon>Musaceae</taxon>
        <taxon>Musa</taxon>
    </lineage>
</organism>
<evidence type="ECO:0000256" key="1">
    <source>
        <dbReference type="ARBA" id="ARBA00001953"/>
    </source>
</evidence>
<dbReference type="InterPro" id="IPR005479">
    <property type="entry name" value="CPAse_ATP-bd"/>
</dbReference>